<dbReference type="Proteomes" id="UP000291343">
    <property type="component" value="Unassembled WGS sequence"/>
</dbReference>
<dbReference type="PROSITE" id="PS50051">
    <property type="entry name" value="MCM_2"/>
    <property type="match status" value="1"/>
</dbReference>
<dbReference type="Gene3D" id="3.40.50.300">
    <property type="entry name" value="P-loop containing nucleotide triphosphate hydrolases"/>
    <property type="match status" value="1"/>
</dbReference>
<dbReference type="InterPro" id="IPR001208">
    <property type="entry name" value="MCM_dom"/>
</dbReference>
<comment type="caution">
    <text evidence="4">The sequence shown here is derived from an EMBL/GenBank/DDBJ whole genome shotgun (WGS) entry which is preliminary data.</text>
</comment>
<dbReference type="InterPro" id="IPR031327">
    <property type="entry name" value="MCM"/>
</dbReference>
<keyword evidence="1" id="KW-0547">Nucleotide-binding</keyword>
<dbReference type="PANTHER" id="PTHR11630:SF43">
    <property type="entry name" value="DNA REPLICATION LICENSING FACTOR MCM6"/>
    <property type="match status" value="1"/>
</dbReference>
<feature type="non-terminal residue" evidence="4">
    <location>
        <position position="98"/>
    </location>
</feature>
<dbReference type="GO" id="GO:0005634">
    <property type="term" value="C:nucleus"/>
    <property type="evidence" value="ECO:0007669"/>
    <property type="project" value="TreeGrafter"/>
</dbReference>
<proteinExistence type="predicted"/>
<dbReference type="GO" id="GO:0005524">
    <property type="term" value="F:ATP binding"/>
    <property type="evidence" value="ECO:0007669"/>
    <property type="project" value="UniProtKB-KW"/>
</dbReference>
<dbReference type="GO" id="GO:1902969">
    <property type="term" value="P:mitotic DNA replication"/>
    <property type="evidence" value="ECO:0007669"/>
    <property type="project" value="TreeGrafter"/>
</dbReference>
<protein>
    <recommendedName>
        <fullName evidence="3">MCM C-terminal AAA(+) ATPase domain-containing protein</fullName>
    </recommendedName>
</protein>
<dbReference type="GO" id="GO:0003697">
    <property type="term" value="F:single-stranded DNA binding"/>
    <property type="evidence" value="ECO:0007669"/>
    <property type="project" value="TreeGrafter"/>
</dbReference>
<dbReference type="InterPro" id="IPR027417">
    <property type="entry name" value="P-loop_NTPase"/>
</dbReference>
<keyword evidence="5" id="KW-1185">Reference proteome</keyword>
<accession>A0A482WJN0</accession>
<reference evidence="4 5" key="1">
    <citation type="journal article" date="2017" name="Gigascience">
        <title>Genome sequence of the small brown planthopper, Laodelphax striatellus.</title>
        <authorList>
            <person name="Zhu J."/>
            <person name="Jiang F."/>
            <person name="Wang X."/>
            <person name="Yang P."/>
            <person name="Bao Y."/>
            <person name="Zhao W."/>
            <person name="Wang W."/>
            <person name="Lu H."/>
            <person name="Wang Q."/>
            <person name="Cui N."/>
            <person name="Li J."/>
            <person name="Chen X."/>
            <person name="Luo L."/>
            <person name="Yu J."/>
            <person name="Kang L."/>
            <person name="Cui F."/>
        </authorList>
    </citation>
    <scope>NUCLEOTIDE SEQUENCE [LARGE SCALE GENOMIC DNA]</scope>
    <source>
        <strain evidence="4">Lst14</strain>
    </source>
</reference>
<dbReference type="OrthoDB" id="1744952at2759"/>
<keyword evidence="2" id="KW-0067">ATP-binding</keyword>
<evidence type="ECO:0000256" key="1">
    <source>
        <dbReference type="ARBA" id="ARBA00022741"/>
    </source>
</evidence>
<dbReference type="PANTHER" id="PTHR11630">
    <property type="entry name" value="DNA REPLICATION LICENSING FACTOR MCM FAMILY MEMBER"/>
    <property type="match status" value="1"/>
</dbReference>
<dbReference type="InParanoid" id="A0A482WJN0"/>
<feature type="domain" description="MCM C-terminal AAA(+) ATPase" evidence="3">
    <location>
        <begin position="36"/>
        <end position="98"/>
    </location>
</feature>
<dbReference type="SMR" id="A0A482WJN0"/>
<dbReference type="GO" id="GO:1990518">
    <property type="term" value="F:single-stranded 3'-5' DNA helicase activity"/>
    <property type="evidence" value="ECO:0007669"/>
    <property type="project" value="TreeGrafter"/>
</dbReference>
<evidence type="ECO:0000313" key="5">
    <source>
        <dbReference type="Proteomes" id="UP000291343"/>
    </source>
</evidence>
<name>A0A482WJN0_LAOST</name>
<dbReference type="Pfam" id="PF00493">
    <property type="entry name" value="MCM"/>
    <property type="match status" value="1"/>
</dbReference>
<evidence type="ECO:0000313" key="4">
    <source>
        <dbReference type="EMBL" id="RZF33735.1"/>
    </source>
</evidence>
<dbReference type="AlphaFoldDB" id="A0A482WJN0"/>
<evidence type="ECO:0000256" key="2">
    <source>
        <dbReference type="ARBA" id="ARBA00022840"/>
    </source>
</evidence>
<dbReference type="EMBL" id="QKKF02033506">
    <property type="protein sequence ID" value="RZF33735.1"/>
    <property type="molecule type" value="Genomic_DNA"/>
</dbReference>
<organism evidence="4 5">
    <name type="scientific">Laodelphax striatellus</name>
    <name type="common">Small brown planthopper</name>
    <name type="synonym">Delphax striatella</name>
    <dbReference type="NCBI Taxonomy" id="195883"/>
    <lineage>
        <taxon>Eukaryota</taxon>
        <taxon>Metazoa</taxon>
        <taxon>Ecdysozoa</taxon>
        <taxon>Arthropoda</taxon>
        <taxon>Hexapoda</taxon>
        <taxon>Insecta</taxon>
        <taxon>Pterygota</taxon>
        <taxon>Neoptera</taxon>
        <taxon>Paraneoptera</taxon>
        <taxon>Hemiptera</taxon>
        <taxon>Auchenorrhyncha</taxon>
        <taxon>Fulgoroidea</taxon>
        <taxon>Delphacidae</taxon>
        <taxon>Criomorphinae</taxon>
        <taxon>Laodelphax</taxon>
    </lineage>
</organism>
<dbReference type="STRING" id="195883.A0A482WJN0"/>
<evidence type="ECO:0000259" key="3">
    <source>
        <dbReference type="PROSITE" id="PS50051"/>
    </source>
</evidence>
<dbReference type="GO" id="GO:0000727">
    <property type="term" value="P:double-strand break repair via break-induced replication"/>
    <property type="evidence" value="ECO:0007669"/>
    <property type="project" value="TreeGrafter"/>
</dbReference>
<gene>
    <name evidence="4" type="ORF">LSTR_LSTR017378</name>
</gene>
<sequence length="98" mass="10878">MGVEMLLTNVTPEVMRHNMSDAEWSKIFEMNRDKNLYNNLINSLFPSIHGNDQVKKGVTLMLFGGVPKTTGEGTTLRGDINCCIVGDPSCAKSQFLKQ</sequence>
<dbReference type="GO" id="GO:0042555">
    <property type="term" value="C:MCM complex"/>
    <property type="evidence" value="ECO:0007669"/>
    <property type="project" value="TreeGrafter"/>
</dbReference>